<dbReference type="GO" id="GO:0005829">
    <property type="term" value="C:cytosol"/>
    <property type="evidence" value="ECO:0007669"/>
    <property type="project" value="TreeGrafter"/>
</dbReference>
<comment type="function">
    <text evidence="8">Catalyzes the conversion of 2 pyruvate molecules into acetolactate in the first common step of the biosynthetic pathway of the branched-amino acids such as leucine, isoleucine, and valine.</text>
</comment>
<organism evidence="10 11">
    <name type="scientific">Kouleothrix aurantiaca</name>
    <dbReference type="NCBI Taxonomy" id="186479"/>
    <lineage>
        <taxon>Bacteria</taxon>
        <taxon>Bacillati</taxon>
        <taxon>Chloroflexota</taxon>
        <taxon>Chloroflexia</taxon>
        <taxon>Chloroflexales</taxon>
        <taxon>Roseiflexineae</taxon>
        <taxon>Roseiflexaceae</taxon>
        <taxon>Kouleothrix</taxon>
    </lineage>
</organism>
<dbReference type="GO" id="GO:0009097">
    <property type="term" value="P:isoleucine biosynthetic process"/>
    <property type="evidence" value="ECO:0007669"/>
    <property type="project" value="UniProtKB-UniRule"/>
</dbReference>
<dbReference type="InterPro" id="IPR019455">
    <property type="entry name" value="Acetolactate_synth_ssu_C"/>
</dbReference>
<dbReference type="UniPathway" id="UPA00047">
    <property type="reaction ID" value="UER00055"/>
</dbReference>
<dbReference type="PATRIC" id="fig|186479.3.peg.7192"/>
<name>A0A0P9DSA4_9CHLR</name>
<dbReference type="EMBL" id="LJCR01000346">
    <property type="protein sequence ID" value="KPV53086.1"/>
    <property type="molecule type" value="Genomic_DNA"/>
</dbReference>
<comment type="similarity">
    <text evidence="3 8">Belongs to the acetolactate synthase small subunit family.</text>
</comment>
<gene>
    <name evidence="10" type="ORF">SE17_11690</name>
</gene>
<comment type="pathway">
    <text evidence="1 8">Amino-acid biosynthesis; L-isoleucine biosynthesis; L-isoleucine from 2-oxobutanoate: step 1/4.</text>
</comment>
<comment type="subunit">
    <text evidence="4 8">Dimer of large and small chains.</text>
</comment>
<evidence type="ECO:0000313" key="11">
    <source>
        <dbReference type="Proteomes" id="UP000050509"/>
    </source>
</evidence>
<evidence type="ECO:0000256" key="2">
    <source>
        <dbReference type="ARBA" id="ARBA00005025"/>
    </source>
</evidence>
<evidence type="ECO:0000256" key="5">
    <source>
        <dbReference type="ARBA" id="ARBA00022605"/>
    </source>
</evidence>
<dbReference type="InterPro" id="IPR045865">
    <property type="entry name" value="ACT-like_dom_sf"/>
</dbReference>
<evidence type="ECO:0000259" key="9">
    <source>
        <dbReference type="PROSITE" id="PS51671"/>
    </source>
</evidence>
<dbReference type="SUPFAM" id="SSF55021">
    <property type="entry name" value="ACT-like"/>
    <property type="match status" value="2"/>
</dbReference>
<dbReference type="InterPro" id="IPR027271">
    <property type="entry name" value="Acetolactate_synth/TF_NikR_C"/>
</dbReference>
<dbReference type="AlphaFoldDB" id="A0A0P9DSA4"/>
<evidence type="ECO:0000256" key="4">
    <source>
        <dbReference type="ARBA" id="ARBA00011744"/>
    </source>
</evidence>
<dbReference type="Gene3D" id="3.30.70.260">
    <property type="match status" value="1"/>
</dbReference>
<dbReference type="NCBIfam" id="NF008864">
    <property type="entry name" value="PRK11895.1"/>
    <property type="match status" value="1"/>
</dbReference>
<dbReference type="InterPro" id="IPR054480">
    <property type="entry name" value="AHAS_small-like_ACT"/>
</dbReference>
<dbReference type="Pfam" id="PF22629">
    <property type="entry name" value="ACT_AHAS_ss"/>
    <property type="match status" value="1"/>
</dbReference>
<dbReference type="FunFam" id="3.30.70.1150:FF:000001">
    <property type="entry name" value="Acetolactate synthase small subunit"/>
    <property type="match status" value="1"/>
</dbReference>
<comment type="caution">
    <text evidence="10">The sequence shown here is derived from an EMBL/GenBank/DDBJ whole genome shotgun (WGS) entry which is preliminary data.</text>
</comment>
<dbReference type="FunFam" id="3.30.70.260:FF:000001">
    <property type="entry name" value="Acetolactate synthase, small subunit"/>
    <property type="match status" value="1"/>
</dbReference>
<dbReference type="InterPro" id="IPR004789">
    <property type="entry name" value="Acetalactate_synth_ssu"/>
</dbReference>
<dbReference type="NCBIfam" id="TIGR00119">
    <property type="entry name" value="acolac_sm"/>
    <property type="match status" value="1"/>
</dbReference>
<keyword evidence="11" id="KW-1185">Reference proteome</keyword>
<dbReference type="Pfam" id="PF10369">
    <property type="entry name" value="ALS_ss_C"/>
    <property type="match status" value="1"/>
</dbReference>
<protein>
    <recommendedName>
        <fullName evidence="8">Acetolactate synthase small subunit</fullName>
        <shortName evidence="8">AHAS</shortName>
        <shortName evidence="8">ALS</shortName>
        <ecNumber evidence="8">2.2.1.6</ecNumber>
    </recommendedName>
    <alternativeName>
        <fullName evidence="8">Acetohydroxy-acid synthase small subunit</fullName>
    </alternativeName>
</protein>
<dbReference type="PROSITE" id="PS51671">
    <property type="entry name" value="ACT"/>
    <property type="match status" value="1"/>
</dbReference>
<dbReference type="CDD" id="cd04878">
    <property type="entry name" value="ACT_AHAS"/>
    <property type="match status" value="1"/>
</dbReference>
<comment type="catalytic activity">
    <reaction evidence="7 8">
        <text>2 pyruvate + H(+) = (2S)-2-acetolactate + CO2</text>
        <dbReference type="Rhea" id="RHEA:25249"/>
        <dbReference type="ChEBI" id="CHEBI:15361"/>
        <dbReference type="ChEBI" id="CHEBI:15378"/>
        <dbReference type="ChEBI" id="CHEBI:16526"/>
        <dbReference type="ChEBI" id="CHEBI:58476"/>
        <dbReference type="EC" id="2.2.1.6"/>
    </reaction>
</comment>
<keyword evidence="6 8" id="KW-0100">Branched-chain amino acid biosynthesis</keyword>
<comment type="pathway">
    <text evidence="2 8">Amino-acid biosynthesis; L-valine biosynthesis; L-valine from pyruvate: step 1/4.</text>
</comment>
<evidence type="ECO:0000256" key="8">
    <source>
        <dbReference type="RuleBase" id="RU368092"/>
    </source>
</evidence>
<feature type="domain" description="ACT" evidence="9">
    <location>
        <begin position="7"/>
        <end position="79"/>
    </location>
</feature>
<keyword evidence="8" id="KW-0808">Transferase</keyword>
<accession>A0A0P9DSA4</accession>
<evidence type="ECO:0000256" key="3">
    <source>
        <dbReference type="ARBA" id="ARBA00006341"/>
    </source>
</evidence>
<dbReference type="InterPro" id="IPR002912">
    <property type="entry name" value="ACT_dom"/>
</dbReference>
<evidence type="ECO:0000256" key="6">
    <source>
        <dbReference type="ARBA" id="ARBA00023304"/>
    </source>
</evidence>
<sequence>MNVNKHTIVALVQDRPGVLNRAVSLFRRRGFNIESLAVGHSETPGISRLTLVVEAEEVEQVTKQLYRLIEVLKVSDVTHDPTVEREMVLVKIHAPSASRPEVVALTGVFDAKIVDVGYNTMIIEMTGTPSKVENFIEVIRPFGVKEMMRTGRIAMVRGAHTHQAPAEAAENGNGHGVAEAILN</sequence>
<dbReference type="GO" id="GO:0009099">
    <property type="term" value="P:L-valine biosynthetic process"/>
    <property type="evidence" value="ECO:0007669"/>
    <property type="project" value="UniProtKB-UniRule"/>
</dbReference>
<dbReference type="GO" id="GO:0003984">
    <property type="term" value="F:acetolactate synthase activity"/>
    <property type="evidence" value="ECO:0007669"/>
    <property type="project" value="UniProtKB-UniRule"/>
</dbReference>
<evidence type="ECO:0000313" key="10">
    <source>
        <dbReference type="EMBL" id="KPV53086.1"/>
    </source>
</evidence>
<dbReference type="UniPathway" id="UPA00049">
    <property type="reaction ID" value="UER00059"/>
</dbReference>
<proteinExistence type="inferred from homology"/>
<dbReference type="Proteomes" id="UP000050509">
    <property type="component" value="Unassembled WGS sequence"/>
</dbReference>
<dbReference type="InterPro" id="IPR039557">
    <property type="entry name" value="AHAS_ACT"/>
</dbReference>
<dbReference type="GO" id="GO:1990610">
    <property type="term" value="F:acetolactate synthase regulator activity"/>
    <property type="evidence" value="ECO:0007669"/>
    <property type="project" value="UniProtKB-UniRule"/>
</dbReference>
<dbReference type="PANTHER" id="PTHR30239:SF0">
    <property type="entry name" value="ACETOLACTATE SYNTHASE SMALL SUBUNIT 1, CHLOROPLASTIC"/>
    <property type="match status" value="1"/>
</dbReference>
<dbReference type="Gene3D" id="3.30.70.1150">
    <property type="entry name" value="ACT-like. Chain A, domain 2"/>
    <property type="match status" value="1"/>
</dbReference>
<keyword evidence="5 8" id="KW-0028">Amino-acid biosynthesis</keyword>
<dbReference type="EC" id="2.2.1.6" evidence="8"/>
<evidence type="ECO:0000256" key="1">
    <source>
        <dbReference type="ARBA" id="ARBA00004974"/>
    </source>
</evidence>
<reference evidence="10 11" key="1">
    <citation type="submission" date="2015-09" db="EMBL/GenBank/DDBJ databases">
        <title>Draft genome sequence of Kouleothrix aurantiaca JCM 19913.</title>
        <authorList>
            <person name="Hemp J."/>
        </authorList>
    </citation>
    <scope>NUCLEOTIDE SEQUENCE [LARGE SCALE GENOMIC DNA]</scope>
    <source>
        <strain evidence="10 11">COM-B</strain>
    </source>
</reference>
<dbReference type="PANTHER" id="PTHR30239">
    <property type="entry name" value="ACETOLACTATE SYNTHASE SMALL SUBUNIT"/>
    <property type="match status" value="1"/>
</dbReference>
<evidence type="ECO:0000256" key="7">
    <source>
        <dbReference type="ARBA" id="ARBA00048670"/>
    </source>
</evidence>